<keyword evidence="7" id="KW-0695">RNA-directed DNA polymerase</keyword>
<name>A0A817ABW9_9BILA</name>
<dbReference type="InterPro" id="IPR000477">
    <property type="entry name" value="RT_dom"/>
</dbReference>
<evidence type="ECO:0000313" key="11">
    <source>
        <dbReference type="Proteomes" id="UP000663856"/>
    </source>
</evidence>
<dbReference type="InterPro" id="IPR043128">
    <property type="entry name" value="Rev_trsase/Diguanyl_cyclase"/>
</dbReference>
<proteinExistence type="predicted"/>
<dbReference type="EMBL" id="CAJNRF010018354">
    <property type="protein sequence ID" value="CAF2253967.1"/>
    <property type="molecule type" value="Genomic_DNA"/>
</dbReference>
<keyword evidence="6" id="KW-0378">Hydrolase</keyword>
<dbReference type="InterPro" id="IPR050951">
    <property type="entry name" value="Retrovirus_Pol_polyprotein"/>
</dbReference>
<dbReference type="SUPFAM" id="SSF56672">
    <property type="entry name" value="DNA/RNA polymerases"/>
    <property type="match status" value="1"/>
</dbReference>
<dbReference type="PANTHER" id="PTHR37984:SF5">
    <property type="entry name" value="PROTEIN NYNRIN-LIKE"/>
    <property type="match status" value="1"/>
</dbReference>
<dbReference type="Gene3D" id="3.10.10.10">
    <property type="entry name" value="HIV Type 1 Reverse Transcriptase, subunit A, domain 1"/>
    <property type="match status" value="1"/>
</dbReference>
<evidence type="ECO:0000256" key="3">
    <source>
        <dbReference type="ARBA" id="ARBA00022695"/>
    </source>
</evidence>
<keyword evidence="5" id="KW-0255">Endonuclease</keyword>
<dbReference type="CDD" id="cd01647">
    <property type="entry name" value="RT_LTR"/>
    <property type="match status" value="1"/>
</dbReference>
<dbReference type="InterPro" id="IPR041588">
    <property type="entry name" value="Integrase_H2C2"/>
</dbReference>
<dbReference type="FunFam" id="3.10.20.370:FF:000001">
    <property type="entry name" value="Retrovirus-related Pol polyprotein from transposon 17.6-like protein"/>
    <property type="match status" value="1"/>
</dbReference>
<sequence>MNDEDVGKTDTIQHKITLTKDTAIKQPIRRVTGELADQIEDILLKDEAAGIIRRSHSAWSSCIVPVKKKCGGLRLAIDYRRLNDLTLKDSFPLPNLTDAVYNLHGAKYFSTLDLTRGYYNVPMHEDSIHMTAFSTSRSHWEFVRMPFGLCNAGATFQRLMNLVLCGFRWDEVLCYIDDVLVLGVDFDEHLERLRNVFECLANHGLKIKPNKCFLFRREVKFLGHFNFGVSCHRLMGKKVLEWSDECENAFLNLKKLLVDPKLLAYPNYESSEPLELHVDASLTGAGAVLSQCQLGVNRPIAFISTSFGQTEASYSSIARELAGLRWAVKKLKNFLRGRKFILHTDHQPLVYLNNAKDVSNRLARTLEDLADFDFTVRWIPGNTNVIADALSRVNDNDTILEENARSDMQIDPVGSKLTEVKMEGGGDSLVKCFSLWLHGHENEHLAIRECIVKELFENQKKYGLELNKAEKFKLRILKQAGMLLIPEAVAAFANLYKCEVVLFENRRNPLYFGKKGDRKCFLNGCHNIHYNFLVDKIEVSVAPCVEGGREVPIAFNNVAIETKINTTIVKPENVVVPLCLKPYVDNNNVVHKKIVPMFLRKVEHDANINTVPLFLRGADKSNNLVNNKIIPLFLREPGKPGKVINTVNMQSNEIPLTLANVALNNKLTKIIYGRWSHKQAQLIQKENDQIRALRKVIAAFTPGLQRVKACKEEPKLTVFLKHIDHVKIIDNLVVREIICDKPDNNKYVVLLTLQEYIKGAIELHCKRSHIGRNALHALLREYVWHPSDWNIVADICRTCQNCQKYKNPVNVANPGFRKITTSYPFELISTDLVNLPETVDHYKTCLVVVDHFTNPDINLGEGGSPNAAEEDSSDDIEVDASIRAEFQFLGRGGPPEVETTPPPSPTKCAPETGARSKGAGSKRGEQPKLSKNLHTPKVAVPPGEFCTSTPGVDEPRNTVLPMPDLAENVKIPSDLMREFDPNEEDAFISSEEEESFPGFVRFGPSAEMVLDRLESMLEDPVSQDANNFSLKRTLTEPTNESSIPPSLRRNLTTIVDKDIIVQPETIVTPETSELLIPKEEAPSAPQPRRTGLRNLPDKGEGFYKV</sequence>
<evidence type="ECO:0000313" key="10">
    <source>
        <dbReference type="EMBL" id="CAF2253967.1"/>
    </source>
</evidence>
<feature type="domain" description="Reverse transcriptase" evidence="9">
    <location>
        <begin position="47"/>
        <end position="226"/>
    </location>
</feature>
<dbReference type="Pfam" id="PF00078">
    <property type="entry name" value="RVT_1"/>
    <property type="match status" value="1"/>
</dbReference>
<evidence type="ECO:0000256" key="7">
    <source>
        <dbReference type="ARBA" id="ARBA00022918"/>
    </source>
</evidence>
<gene>
    <name evidence="10" type="ORF">WKI299_LOCUS37216</name>
</gene>
<dbReference type="InterPro" id="IPR043502">
    <property type="entry name" value="DNA/RNA_pol_sf"/>
</dbReference>
<evidence type="ECO:0000256" key="4">
    <source>
        <dbReference type="ARBA" id="ARBA00022722"/>
    </source>
</evidence>
<comment type="caution">
    <text evidence="10">The sequence shown here is derived from an EMBL/GenBank/DDBJ whole genome shotgun (WGS) entry which is preliminary data.</text>
</comment>
<dbReference type="GO" id="GO:0003964">
    <property type="term" value="F:RNA-directed DNA polymerase activity"/>
    <property type="evidence" value="ECO:0007669"/>
    <property type="project" value="UniProtKB-KW"/>
</dbReference>
<evidence type="ECO:0000256" key="1">
    <source>
        <dbReference type="ARBA" id="ARBA00022670"/>
    </source>
</evidence>
<dbReference type="Pfam" id="PF17917">
    <property type="entry name" value="RT_RNaseH"/>
    <property type="match status" value="1"/>
</dbReference>
<dbReference type="CDD" id="cd22744">
    <property type="entry name" value="OTU"/>
    <property type="match status" value="1"/>
</dbReference>
<evidence type="ECO:0000259" key="9">
    <source>
        <dbReference type="PROSITE" id="PS50878"/>
    </source>
</evidence>
<evidence type="ECO:0000256" key="5">
    <source>
        <dbReference type="ARBA" id="ARBA00022759"/>
    </source>
</evidence>
<dbReference type="Gene3D" id="3.10.20.370">
    <property type="match status" value="1"/>
</dbReference>
<dbReference type="Proteomes" id="UP000663856">
    <property type="component" value="Unassembled WGS sequence"/>
</dbReference>
<dbReference type="GO" id="GO:0006508">
    <property type="term" value="P:proteolysis"/>
    <property type="evidence" value="ECO:0007669"/>
    <property type="project" value="UniProtKB-KW"/>
</dbReference>
<reference evidence="10" key="1">
    <citation type="submission" date="2021-02" db="EMBL/GenBank/DDBJ databases">
        <authorList>
            <person name="Nowell W R."/>
        </authorList>
    </citation>
    <scope>NUCLEOTIDE SEQUENCE</scope>
</reference>
<dbReference type="GO" id="GO:0008233">
    <property type="term" value="F:peptidase activity"/>
    <property type="evidence" value="ECO:0007669"/>
    <property type="project" value="UniProtKB-KW"/>
</dbReference>
<dbReference type="AlphaFoldDB" id="A0A817ABW9"/>
<protein>
    <recommendedName>
        <fullName evidence="9">Reverse transcriptase domain-containing protein</fullName>
    </recommendedName>
</protein>
<dbReference type="FunFam" id="3.10.10.10:FF:000007">
    <property type="entry name" value="Retrovirus-related Pol polyprotein from transposon 17.6-like Protein"/>
    <property type="match status" value="1"/>
</dbReference>
<keyword evidence="3" id="KW-0548">Nucleotidyltransferase</keyword>
<dbReference type="PANTHER" id="PTHR37984">
    <property type="entry name" value="PROTEIN CBG26694"/>
    <property type="match status" value="1"/>
</dbReference>
<evidence type="ECO:0000256" key="2">
    <source>
        <dbReference type="ARBA" id="ARBA00022679"/>
    </source>
</evidence>
<dbReference type="PROSITE" id="PS50878">
    <property type="entry name" value="RT_POL"/>
    <property type="match status" value="1"/>
</dbReference>
<organism evidence="10 11">
    <name type="scientific">Rotaria magnacalcarata</name>
    <dbReference type="NCBI Taxonomy" id="392030"/>
    <lineage>
        <taxon>Eukaryota</taxon>
        <taxon>Metazoa</taxon>
        <taxon>Spiralia</taxon>
        <taxon>Gnathifera</taxon>
        <taxon>Rotifera</taxon>
        <taxon>Eurotatoria</taxon>
        <taxon>Bdelloidea</taxon>
        <taxon>Philodinida</taxon>
        <taxon>Philodinidae</taxon>
        <taxon>Rotaria</taxon>
    </lineage>
</organism>
<evidence type="ECO:0000256" key="8">
    <source>
        <dbReference type="SAM" id="MobiDB-lite"/>
    </source>
</evidence>
<accession>A0A817ABW9</accession>
<feature type="compositionally biased region" description="Basic and acidic residues" evidence="8">
    <location>
        <begin position="1095"/>
        <end position="1105"/>
    </location>
</feature>
<evidence type="ECO:0000256" key="6">
    <source>
        <dbReference type="ARBA" id="ARBA00022801"/>
    </source>
</evidence>
<dbReference type="InterPro" id="IPR041373">
    <property type="entry name" value="RT_RNaseH"/>
</dbReference>
<dbReference type="GO" id="GO:0004519">
    <property type="term" value="F:endonuclease activity"/>
    <property type="evidence" value="ECO:0007669"/>
    <property type="project" value="UniProtKB-KW"/>
</dbReference>
<keyword evidence="2" id="KW-0808">Transferase</keyword>
<dbReference type="Gene3D" id="3.30.70.270">
    <property type="match status" value="1"/>
</dbReference>
<keyword evidence="4" id="KW-0540">Nuclease</keyword>
<feature type="region of interest" description="Disordered" evidence="8">
    <location>
        <begin position="1071"/>
        <end position="1105"/>
    </location>
</feature>
<keyword evidence="1" id="KW-0645">Protease</keyword>
<feature type="region of interest" description="Disordered" evidence="8">
    <location>
        <begin position="888"/>
        <end position="960"/>
    </location>
</feature>
<dbReference type="Pfam" id="PF17921">
    <property type="entry name" value="Integrase_H2C2"/>
    <property type="match status" value="1"/>
</dbReference>
<dbReference type="CDD" id="cd09274">
    <property type="entry name" value="RNase_HI_RT_Ty3"/>
    <property type="match status" value="1"/>
</dbReference>